<dbReference type="AlphaFoldDB" id="A0AAW9C626"/>
<reference evidence="1" key="1">
    <citation type="journal article" date="2023" name="J Glob Antimicrob Resist">
        <title>Emergence of NDM-1 and KPC-3 carbapenemases in Kluyvera cryocrescens: Investigating genetic heterogeneity and acquisition routes of blaNDM-1 in Enterobacterales species in Portugal.</title>
        <authorList>
            <person name="Loiodice M."/>
            <person name="Ribeiro M."/>
            <person name="Peixe L."/>
            <person name="Novais A."/>
        </authorList>
    </citation>
    <scope>NUCLEOTIDE SEQUENCE</scope>
    <source>
        <strain evidence="1">K629</strain>
    </source>
</reference>
<name>A0AAW9C626_KLUCR</name>
<dbReference type="RefSeq" id="WP_318242595.1">
    <property type="nucleotide sequence ID" value="NZ_JAUEQX010000009.1"/>
</dbReference>
<comment type="caution">
    <text evidence="1">The sequence shown here is derived from an EMBL/GenBank/DDBJ whole genome shotgun (WGS) entry which is preliminary data.</text>
</comment>
<accession>A0AAW9C626</accession>
<dbReference type="EMBL" id="JAUEQX010000009">
    <property type="protein sequence ID" value="MDW3777641.1"/>
    <property type="molecule type" value="Genomic_DNA"/>
</dbReference>
<dbReference type="Proteomes" id="UP001276300">
    <property type="component" value="Unassembled WGS sequence"/>
</dbReference>
<proteinExistence type="predicted"/>
<gene>
    <name evidence="1" type="ORF">QWU01_12570</name>
</gene>
<evidence type="ECO:0000313" key="2">
    <source>
        <dbReference type="Proteomes" id="UP001276300"/>
    </source>
</evidence>
<evidence type="ECO:0000313" key="1">
    <source>
        <dbReference type="EMBL" id="MDW3777641.1"/>
    </source>
</evidence>
<organism evidence="1 2">
    <name type="scientific">Kluyvera cryocrescens</name>
    <name type="common">Kluyvera citrophila</name>
    <dbReference type="NCBI Taxonomy" id="580"/>
    <lineage>
        <taxon>Bacteria</taxon>
        <taxon>Pseudomonadati</taxon>
        <taxon>Pseudomonadota</taxon>
        <taxon>Gammaproteobacteria</taxon>
        <taxon>Enterobacterales</taxon>
        <taxon>Enterobacteriaceae</taxon>
        <taxon>Kluyvera</taxon>
    </lineage>
</organism>
<protein>
    <submittedName>
        <fullName evidence="1">Uncharacterized protein</fullName>
    </submittedName>
</protein>
<sequence>MEMKKKHITNRHKALDQAYVQLNFTAEHSNRPASVYPILQKYRITAE</sequence>